<dbReference type="EC" id="2.5.1.3" evidence="10"/>
<protein>
    <recommendedName>
        <fullName evidence="10">Thiamine-phosphate synthase</fullName>
        <shortName evidence="10">TP synthase</shortName>
        <shortName evidence="10">TPS</shortName>
        <ecNumber evidence="10">2.5.1.3</ecNumber>
    </recommendedName>
    <alternativeName>
        <fullName evidence="10">Thiamine-phosphate pyrophosphorylase</fullName>
        <shortName evidence="10">TMP pyrophosphorylase</shortName>
        <shortName evidence="10">TMP-PPase</shortName>
    </alternativeName>
</protein>
<name>A0ABT6VYL4_9ACTN</name>
<evidence type="ECO:0000256" key="5">
    <source>
        <dbReference type="ARBA" id="ARBA00022842"/>
    </source>
</evidence>
<dbReference type="Proteomes" id="UP001156398">
    <property type="component" value="Unassembled WGS sequence"/>
</dbReference>
<evidence type="ECO:0000256" key="7">
    <source>
        <dbReference type="ARBA" id="ARBA00047334"/>
    </source>
</evidence>
<evidence type="ECO:0000256" key="11">
    <source>
        <dbReference type="RuleBase" id="RU003826"/>
    </source>
</evidence>
<comment type="function">
    <text evidence="1 10">Condenses 4-methyl-5-(beta-hydroxyethyl)thiazole monophosphate (THZ-P) and 2-methyl-4-amino-5-hydroxymethyl pyrimidine pyrophosphate (HMP-PP) to form thiamine monophosphate (TMP).</text>
</comment>
<dbReference type="InterPro" id="IPR036206">
    <property type="entry name" value="ThiamineP_synth_sf"/>
</dbReference>
<dbReference type="PANTHER" id="PTHR20857">
    <property type="entry name" value="THIAMINE-PHOSPHATE PYROPHOSPHORYLASE"/>
    <property type="match status" value="1"/>
</dbReference>
<dbReference type="InterPro" id="IPR034291">
    <property type="entry name" value="TMP_synthase"/>
</dbReference>
<dbReference type="GO" id="GO:0004789">
    <property type="term" value="F:thiamine-phosphate diphosphorylase activity"/>
    <property type="evidence" value="ECO:0007669"/>
    <property type="project" value="UniProtKB-EC"/>
</dbReference>
<comment type="similarity">
    <text evidence="10 11">Belongs to the thiamine-phosphate synthase family.</text>
</comment>
<evidence type="ECO:0000256" key="9">
    <source>
        <dbReference type="ARBA" id="ARBA00047883"/>
    </source>
</evidence>
<comment type="catalytic activity">
    <reaction evidence="9 10 11">
        <text>2-[(2R,5Z)-2-carboxy-4-methylthiazol-5(2H)-ylidene]ethyl phosphate + 4-amino-2-methyl-5-(diphosphooxymethyl)pyrimidine + 2 H(+) = thiamine phosphate + CO2 + diphosphate</text>
        <dbReference type="Rhea" id="RHEA:47844"/>
        <dbReference type="ChEBI" id="CHEBI:15378"/>
        <dbReference type="ChEBI" id="CHEBI:16526"/>
        <dbReference type="ChEBI" id="CHEBI:33019"/>
        <dbReference type="ChEBI" id="CHEBI:37575"/>
        <dbReference type="ChEBI" id="CHEBI:57841"/>
        <dbReference type="ChEBI" id="CHEBI:62899"/>
        <dbReference type="EC" id="2.5.1.3"/>
    </reaction>
</comment>
<dbReference type="PANTHER" id="PTHR20857:SF15">
    <property type="entry name" value="THIAMINE-PHOSPHATE SYNTHASE"/>
    <property type="match status" value="1"/>
</dbReference>
<comment type="catalytic activity">
    <reaction evidence="7 10 11">
        <text>4-methyl-5-(2-phosphooxyethyl)-thiazole + 4-amino-2-methyl-5-(diphosphooxymethyl)pyrimidine + H(+) = thiamine phosphate + diphosphate</text>
        <dbReference type="Rhea" id="RHEA:22328"/>
        <dbReference type="ChEBI" id="CHEBI:15378"/>
        <dbReference type="ChEBI" id="CHEBI:33019"/>
        <dbReference type="ChEBI" id="CHEBI:37575"/>
        <dbReference type="ChEBI" id="CHEBI:57841"/>
        <dbReference type="ChEBI" id="CHEBI:58296"/>
        <dbReference type="EC" id="2.5.1.3"/>
    </reaction>
</comment>
<dbReference type="EMBL" id="JAAGKO020000015">
    <property type="protein sequence ID" value="MDI5963569.1"/>
    <property type="molecule type" value="Genomic_DNA"/>
</dbReference>
<comment type="caution">
    <text evidence="15">The sequence shown here is derived from an EMBL/GenBank/DDBJ whole genome shotgun (WGS) entry which is preliminary data.</text>
</comment>
<evidence type="ECO:0000256" key="6">
    <source>
        <dbReference type="ARBA" id="ARBA00022977"/>
    </source>
</evidence>
<evidence type="ECO:0000256" key="10">
    <source>
        <dbReference type="HAMAP-Rule" id="MF_00097"/>
    </source>
</evidence>
<feature type="domain" description="Thiamine phosphate synthase/TenI" evidence="14">
    <location>
        <begin position="45"/>
        <end position="226"/>
    </location>
</feature>
<dbReference type="RefSeq" id="WP_271325990.1">
    <property type="nucleotide sequence ID" value="NZ_JAAGKO020000015.1"/>
</dbReference>
<feature type="binding site" evidence="10">
    <location>
        <begin position="172"/>
        <end position="174"/>
    </location>
    <ligand>
        <name>2-[(2R,5Z)-2-carboxy-4-methylthiazol-5(2H)-ylidene]ethyl phosphate</name>
        <dbReference type="ChEBI" id="CHEBI:62899"/>
    </ligand>
</feature>
<feature type="binding site" evidence="10">
    <location>
        <position position="203"/>
    </location>
    <ligand>
        <name>2-[(2R,5Z)-2-carboxy-4-methylthiazol-5(2H)-ylidene]ethyl phosphate</name>
        <dbReference type="ChEBI" id="CHEBI:62899"/>
    </ligand>
</feature>
<evidence type="ECO:0000256" key="8">
    <source>
        <dbReference type="ARBA" id="ARBA00047851"/>
    </source>
</evidence>
<evidence type="ECO:0000313" key="16">
    <source>
        <dbReference type="Proteomes" id="UP001156398"/>
    </source>
</evidence>
<comment type="cofactor">
    <cofactor evidence="10">
        <name>Mg(2+)</name>
        <dbReference type="ChEBI" id="CHEBI:18420"/>
    </cofactor>
    <text evidence="10">Binds 1 Mg(2+) ion per subunit.</text>
</comment>
<evidence type="ECO:0000256" key="2">
    <source>
        <dbReference type="ARBA" id="ARBA00005165"/>
    </source>
</evidence>
<evidence type="ECO:0000313" key="15">
    <source>
        <dbReference type="EMBL" id="MDI5963569.1"/>
    </source>
</evidence>
<feature type="compositionally biased region" description="Low complexity" evidence="13">
    <location>
        <begin position="18"/>
        <end position="31"/>
    </location>
</feature>
<keyword evidence="4 10" id="KW-0479">Metal-binding</keyword>
<evidence type="ECO:0000259" key="14">
    <source>
        <dbReference type="Pfam" id="PF02581"/>
    </source>
</evidence>
<dbReference type="CDD" id="cd00564">
    <property type="entry name" value="TMP_TenI"/>
    <property type="match status" value="1"/>
</dbReference>
<dbReference type="SUPFAM" id="SSF51391">
    <property type="entry name" value="Thiamin phosphate synthase"/>
    <property type="match status" value="1"/>
</dbReference>
<accession>A0ABT6VYL4</accession>
<dbReference type="Gene3D" id="3.20.20.70">
    <property type="entry name" value="Aldolase class I"/>
    <property type="match status" value="1"/>
</dbReference>
<dbReference type="InterPro" id="IPR022998">
    <property type="entry name" value="ThiamineP_synth_TenI"/>
</dbReference>
<gene>
    <name evidence="10 15" type="primary">thiE</name>
    <name evidence="15" type="ORF">POF43_012735</name>
</gene>
<feature type="binding site" evidence="10">
    <location>
        <position position="107"/>
    </location>
    <ligand>
        <name>Mg(2+)</name>
        <dbReference type="ChEBI" id="CHEBI:18420"/>
    </ligand>
</feature>
<feature type="binding site" evidence="10">
    <location>
        <position position="106"/>
    </location>
    <ligand>
        <name>4-amino-2-methyl-5-(diphosphooxymethyl)pyrimidine</name>
        <dbReference type="ChEBI" id="CHEBI:57841"/>
    </ligand>
</feature>
<evidence type="ECO:0000256" key="4">
    <source>
        <dbReference type="ARBA" id="ARBA00022723"/>
    </source>
</evidence>
<evidence type="ECO:0000256" key="12">
    <source>
        <dbReference type="RuleBase" id="RU004253"/>
    </source>
</evidence>
<sequence>MTRTTDGRPTGPAVSAVPAPERPGGAPAPAGRAAALRARLAGARLYLCTDARKRQGDLPAFLDAVLGGGVDVVQLRDKTLEAAEELDHLAVLADACRRHGALLAVNDRADVAHAAGADILHLGQGDLPVPAARALVGDEMIIGRSCHVESEAAAAAADPGADYFCTGPVWPTPTKPGRHAPGLPLVRYAAGLGTGRPWFAIGGIDPANLGEVLAAGARRVVVVRALTEAPDPAAAATRLAAAVRAVPLSGE</sequence>
<reference evidence="15 16" key="1">
    <citation type="submission" date="2023-05" db="EMBL/GenBank/DDBJ databases">
        <title>Streptantibioticus silvisoli sp. nov., acidotolerant actinomycetes 1 from pine litter.</title>
        <authorList>
            <person name="Swiecimska M."/>
            <person name="Golinska P."/>
            <person name="Sangal V."/>
            <person name="Wachnowicz B."/>
            <person name="Goodfellow M."/>
        </authorList>
    </citation>
    <scope>NUCLEOTIDE SEQUENCE [LARGE SCALE GENOMIC DNA]</scope>
    <source>
        <strain evidence="15 16">SL54</strain>
    </source>
</reference>
<comment type="pathway">
    <text evidence="2 10 12">Cofactor biosynthesis; thiamine diphosphate biosynthesis; thiamine phosphate from 4-amino-2-methyl-5-diphosphomethylpyrimidine and 4-methyl-5-(2-phosphoethyl)-thiazole: step 1/1.</text>
</comment>
<dbReference type="NCBIfam" id="TIGR00693">
    <property type="entry name" value="thiE"/>
    <property type="match status" value="1"/>
</dbReference>
<keyword evidence="6 10" id="KW-0784">Thiamine biosynthesis</keyword>
<dbReference type="InterPro" id="IPR013785">
    <property type="entry name" value="Aldolase_TIM"/>
</dbReference>
<feature type="binding site" evidence="10">
    <location>
        <position position="145"/>
    </location>
    <ligand>
        <name>4-amino-2-methyl-5-(diphosphooxymethyl)pyrimidine</name>
        <dbReference type="ChEBI" id="CHEBI:57841"/>
    </ligand>
</feature>
<feature type="region of interest" description="Disordered" evidence="13">
    <location>
        <begin position="1"/>
        <end position="31"/>
    </location>
</feature>
<dbReference type="Pfam" id="PF02581">
    <property type="entry name" value="TMP-TENI"/>
    <property type="match status" value="1"/>
</dbReference>
<comment type="catalytic activity">
    <reaction evidence="8 10 11">
        <text>2-(2-carboxy-4-methylthiazol-5-yl)ethyl phosphate + 4-amino-2-methyl-5-(diphosphooxymethyl)pyrimidine + 2 H(+) = thiamine phosphate + CO2 + diphosphate</text>
        <dbReference type="Rhea" id="RHEA:47848"/>
        <dbReference type="ChEBI" id="CHEBI:15378"/>
        <dbReference type="ChEBI" id="CHEBI:16526"/>
        <dbReference type="ChEBI" id="CHEBI:33019"/>
        <dbReference type="ChEBI" id="CHEBI:37575"/>
        <dbReference type="ChEBI" id="CHEBI:57841"/>
        <dbReference type="ChEBI" id="CHEBI:62890"/>
        <dbReference type="EC" id="2.5.1.3"/>
    </reaction>
</comment>
<dbReference type="HAMAP" id="MF_00097">
    <property type="entry name" value="TMP_synthase"/>
    <property type="match status" value="1"/>
</dbReference>
<evidence type="ECO:0000256" key="3">
    <source>
        <dbReference type="ARBA" id="ARBA00022679"/>
    </source>
</evidence>
<feature type="binding site" evidence="10">
    <location>
        <position position="126"/>
    </location>
    <ligand>
        <name>Mg(2+)</name>
        <dbReference type="ChEBI" id="CHEBI:18420"/>
    </ligand>
</feature>
<comment type="caution">
    <text evidence="10">Lacks conserved residue(s) required for the propagation of feature annotation.</text>
</comment>
<evidence type="ECO:0000256" key="13">
    <source>
        <dbReference type="SAM" id="MobiDB-lite"/>
    </source>
</evidence>
<keyword evidence="5 10" id="KW-0460">Magnesium</keyword>
<feature type="binding site" evidence="10">
    <location>
        <begin position="74"/>
        <end position="78"/>
    </location>
    <ligand>
        <name>4-amino-2-methyl-5-(diphosphooxymethyl)pyrimidine</name>
        <dbReference type="ChEBI" id="CHEBI:57841"/>
    </ligand>
</feature>
<feature type="binding site" evidence="10">
    <location>
        <position position="175"/>
    </location>
    <ligand>
        <name>4-amino-2-methyl-5-(diphosphooxymethyl)pyrimidine</name>
        <dbReference type="ChEBI" id="CHEBI:57841"/>
    </ligand>
</feature>
<proteinExistence type="inferred from homology"/>
<keyword evidence="3 10" id="KW-0808">Transferase</keyword>
<evidence type="ECO:0000256" key="1">
    <source>
        <dbReference type="ARBA" id="ARBA00003814"/>
    </source>
</evidence>
<organism evidence="15 16">
    <name type="scientific">Streptantibioticus silvisoli</name>
    <dbReference type="NCBI Taxonomy" id="2705255"/>
    <lineage>
        <taxon>Bacteria</taxon>
        <taxon>Bacillati</taxon>
        <taxon>Actinomycetota</taxon>
        <taxon>Actinomycetes</taxon>
        <taxon>Kitasatosporales</taxon>
        <taxon>Streptomycetaceae</taxon>
        <taxon>Streptantibioticus</taxon>
    </lineage>
</organism>
<keyword evidence="16" id="KW-1185">Reference proteome</keyword>